<evidence type="ECO:0000313" key="6">
    <source>
        <dbReference type="EMBL" id="APC17365.1"/>
    </source>
</evidence>
<dbReference type="InterPro" id="IPR012337">
    <property type="entry name" value="RNaseH-like_sf"/>
</dbReference>
<evidence type="ECO:0000259" key="5">
    <source>
        <dbReference type="SMART" id="SM00479"/>
    </source>
</evidence>
<proteinExistence type="predicted"/>
<gene>
    <name evidence="6" type="ORF">BLL42_17065</name>
</gene>
<dbReference type="OrthoDB" id="9803913at2"/>
<dbReference type="RefSeq" id="WP_071553186.1">
    <property type="nucleotide sequence ID" value="NZ_CP017886.1"/>
</dbReference>
<dbReference type="PANTHER" id="PTHR30231">
    <property type="entry name" value="DNA POLYMERASE III SUBUNIT EPSILON"/>
    <property type="match status" value="1"/>
</dbReference>
<evidence type="ECO:0000256" key="1">
    <source>
        <dbReference type="ARBA" id="ARBA00022722"/>
    </source>
</evidence>
<dbReference type="SMART" id="SM00479">
    <property type="entry name" value="EXOIII"/>
    <property type="match status" value="1"/>
</dbReference>
<evidence type="ECO:0000256" key="4">
    <source>
        <dbReference type="ARBA" id="ARBA00026073"/>
    </source>
</evidence>
<reference evidence="7" key="1">
    <citation type="submission" date="2016-10" db="EMBL/GenBank/DDBJ databases">
        <title>Pseudomonas frederiksbergensis ERGS4:02 complete genome.</title>
        <authorList>
            <person name="Kumar R."/>
            <person name="Acharya V."/>
            <person name="Singh D."/>
        </authorList>
    </citation>
    <scope>NUCLEOTIDE SEQUENCE [LARGE SCALE GENOMIC DNA]</scope>
    <source>
        <strain evidence="7">ERGS4:02</strain>
    </source>
</reference>
<protein>
    <submittedName>
        <fullName evidence="6">DNA polymerase III subunit epsilon</fullName>
    </submittedName>
</protein>
<dbReference type="InterPro" id="IPR013520">
    <property type="entry name" value="Ribonucl_H"/>
</dbReference>
<dbReference type="GO" id="GO:0003676">
    <property type="term" value="F:nucleic acid binding"/>
    <property type="evidence" value="ECO:0007669"/>
    <property type="project" value="InterPro"/>
</dbReference>
<dbReference type="GO" id="GO:0005829">
    <property type="term" value="C:cytosol"/>
    <property type="evidence" value="ECO:0007669"/>
    <property type="project" value="TreeGrafter"/>
</dbReference>
<dbReference type="FunFam" id="3.30.420.10:FF:000045">
    <property type="entry name" value="3'-5' exonuclease DinG"/>
    <property type="match status" value="1"/>
</dbReference>
<accession>A0A1J0EMK5</accession>
<name>A0A1J0EMK5_9PSED</name>
<dbReference type="SUPFAM" id="SSF53098">
    <property type="entry name" value="Ribonuclease H-like"/>
    <property type="match status" value="1"/>
</dbReference>
<dbReference type="InterPro" id="IPR036397">
    <property type="entry name" value="RNaseH_sf"/>
</dbReference>
<keyword evidence="2" id="KW-0378">Hydrolase</keyword>
<keyword evidence="2" id="KW-0269">Exonuclease</keyword>
<comment type="subunit">
    <text evidence="4">DNA polymerase III contains a core (composed of alpha, epsilon and theta chains) that associates with a tau subunit. This core dimerizes to form the POLIII' complex. PolIII' associates with the gamma complex (composed of gamma, delta, delta', psi and chi chains) and with the beta chain to form the complete DNA polymerase III complex.</text>
</comment>
<dbReference type="GeneID" id="46909978"/>
<evidence type="ECO:0000256" key="2">
    <source>
        <dbReference type="ARBA" id="ARBA00022839"/>
    </source>
</evidence>
<dbReference type="Gene3D" id="3.30.420.10">
    <property type="entry name" value="Ribonuclease H-like superfamily/Ribonuclease H"/>
    <property type="match status" value="1"/>
</dbReference>
<evidence type="ECO:0000256" key="3">
    <source>
        <dbReference type="ARBA" id="ARBA00025483"/>
    </source>
</evidence>
<sequence>MERIAVIDFETTGISPSSSCRATEIAVVILEQGRIVDRYQSLMNAGVRVPAFIEQLTGISNAMLRTAPTAEQVMNEVNEFVGITPLLAHNAAFDQKFWDYEMGRIKRTRLQNFACSLLLARRLMPAAPNHKLGTLTTFAQLPHTGQAHRAMADAEMAANLTAHLEQELLQKHGLRELSHDLLCSLQKVPAAKINEHLKRHRGF</sequence>
<dbReference type="Pfam" id="PF00929">
    <property type="entry name" value="RNase_T"/>
    <property type="match status" value="1"/>
</dbReference>
<dbReference type="EMBL" id="CP017886">
    <property type="protein sequence ID" value="APC17365.1"/>
    <property type="molecule type" value="Genomic_DNA"/>
</dbReference>
<dbReference type="Proteomes" id="UP000182567">
    <property type="component" value="Chromosome"/>
</dbReference>
<feature type="domain" description="Exonuclease" evidence="5">
    <location>
        <begin position="3"/>
        <end position="170"/>
    </location>
</feature>
<dbReference type="GO" id="GO:0008408">
    <property type="term" value="F:3'-5' exonuclease activity"/>
    <property type="evidence" value="ECO:0007669"/>
    <property type="project" value="TreeGrafter"/>
</dbReference>
<keyword evidence="1" id="KW-0540">Nuclease</keyword>
<dbReference type="PANTHER" id="PTHR30231:SF37">
    <property type="entry name" value="EXODEOXYRIBONUCLEASE 10"/>
    <property type="match status" value="1"/>
</dbReference>
<dbReference type="AlphaFoldDB" id="A0A1J0EMK5"/>
<dbReference type="CDD" id="cd06127">
    <property type="entry name" value="DEDDh"/>
    <property type="match status" value="1"/>
</dbReference>
<organism evidence="6 7">
    <name type="scientific">Pseudomonas frederiksbergensis</name>
    <dbReference type="NCBI Taxonomy" id="104087"/>
    <lineage>
        <taxon>Bacteria</taxon>
        <taxon>Pseudomonadati</taxon>
        <taxon>Pseudomonadota</taxon>
        <taxon>Gammaproteobacteria</taxon>
        <taxon>Pseudomonadales</taxon>
        <taxon>Pseudomonadaceae</taxon>
        <taxon>Pseudomonas</taxon>
    </lineage>
</organism>
<dbReference type="GO" id="GO:0045004">
    <property type="term" value="P:DNA replication proofreading"/>
    <property type="evidence" value="ECO:0007669"/>
    <property type="project" value="TreeGrafter"/>
</dbReference>
<comment type="function">
    <text evidence="3">DNA polymerase III is a complex, multichain enzyme responsible for most of the replicative synthesis in bacteria. The epsilon subunit contain the editing function and is a proofreading 3'-5' exonuclease.</text>
</comment>
<evidence type="ECO:0000313" key="7">
    <source>
        <dbReference type="Proteomes" id="UP000182567"/>
    </source>
</evidence>